<keyword evidence="1" id="KW-0812">Transmembrane</keyword>
<organism evidence="4 5">
    <name type="scientific">Thioalkalivibrio halophilus</name>
    <dbReference type="NCBI Taxonomy" id="252474"/>
    <lineage>
        <taxon>Bacteria</taxon>
        <taxon>Pseudomonadati</taxon>
        <taxon>Pseudomonadota</taxon>
        <taxon>Gammaproteobacteria</taxon>
        <taxon>Chromatiales</taxon>
        <taxon>Ectothiorhodospiraceae</taxon>
        <taxon>Thioalkalivibrio</taxon>
    </lineage>
</organism>
<name>A0A1V2ZY51_9GAMM</name>
<evidence type="ECO:0000313" key="5">
    <source>
        <dbReference type="Proteomes" id="UP000189177"/>
    </source>
</evidence>
<feature type="domain" description="Alpha/beta-hydrolase N-terminal" evidence="3">
    <location>
        <begin position="48"/>
        <end position="255"/>
    </location>
</feature>
<evidence type="ECO:0000259" key="3">
    <source>
        <dbReference type="Pfam" id="PF15420"/>
    </source>
</evidence>
<protein>
    <recommendedName>
        <fullName evidence="6">Alpha/beta-hydrolase family protein</fullName>
    </recommendedName>
</protein>
<dbReference type="Proteomes" id="UP000189177">
    <property type="component" value="Unassembled WGS sequence"/>
</dbReference>
<gene>
    <name evidence="4" type="ORF">B1A74_09105</name>
</gene>
<dbReference type="PIRSF" id="PIRSF007542">
    <property type="entry name" value="UCP007542"/>
    <property type="match status" value="1"/>
</dbReference>
<dbReference type="Pfam" id="PF10081">
    <property type="entry name" value="Abhydrolase_9"/>
    <property type="match status" value="1"/>
</dbReference>
<evidence type="ECO:0000259" key="2">
    <source>
        <dbReference type="Pfam" id="PF10081"/>
    </source>
</evidence>
<dbReference type="RefSeq" id="WP_077244441.1">
    <property type="nucleotide sequence ID" value="NZ_MUZR01000035.1"/>
</dbReference>
<feature type="transmembrane region" description="Helical" evidence="1">
    <location>
        <begin position="178"/>
        <end position="195"/>
    </location>
</feature>
<dbReference type="InterPro" id="IPR027788">
    <property type="entry name" value="Alpha/beta-hydrolase_N_dom"/>
</dbReference>
<keyword evidence="1" id="KW-0472">Membrane</keyword>
<dbReference type="EMBL" id="MUZR01000035">
    <property type="protein sequence ID" value="OOC09773.1"/>
    <property type="molecule type" value="Genomic_DNA"/>
</dbReference>
<feature type="transmembrane region" description="Helical" evidence="1">
    <location>
        <begin position="61"/>
        <end position="85"/>
    </location>
</feature>
<dbReference type="STRING" id="252474.B1A74_09105"/>
<feature type="transmembrane region" description="Helical" evidence="1">
    <location>
        <begin position="29"/>
        <end position="49"/>
    </location>
</feature>
<keyword evidence="1" id="KW-1133">Transmembrane helix</keyword>
<dbReference type="InterPro" id="IPR027787">
    <property type="entry name" value="Alpha/beta-hydrolase_catalytic"/>
</dbReference>
<keyword evidence="5" id="KW-1185">Reference proteome</keyword>
<sequence>MSFPDSVARLTARIPLSRWLAPGWARRQAASLSVPGLLLGTLFFAASLSPSLIPRTWEMQGILSGISLSAGYLLGVFLHWLWAYLELPEAGERVHRIMVIVAAALCAVIAVGFLMQAAQWQNSIRELMEMDPVDSAHPFRTGVIGLAVFAAALAVGRLFLLSFRFVAVRLRRFIPRRLANVTGVIVALALFWAVIDGVLLEYGLRTADNTFRQFDVRMEADVEHPGDSQLSGSEESLIRWEELGQHGRRYVGFTPDTEQMSEFFGEPTPAPLRVYVGLNAAETIEERARLALDELKRTDAFDRSVLVLATPTGRGWVDRDAMQAVEYLHRGDVASVAVQYSYLPSWLSLMSESSYGLETAQAVFAEVYGHWRELPVDERPELYLYGLSLGALNSERAADLYDIVGDPFSGALWSGPPFRSEAWREITAQREPDSPAWLPRFRDSSIVRFTNQDPHLEIPGAEWGSMRIVYLQYASDPVTFFEPEAFYRQPEWMEEPRGPDVTDKLQWYPVVTMLQLAIDVAAADDAPVGYGHVYAPEHYVYAWRHVTDPEGWSEDELQRLKDHLGGG</sequence>
<accession>A0A1V2ZY51</accession>
<feature type="transmembrane region" description="Helical" evidence="1">
    <location>
        <begin position="139"/>
        <end position="166"/>
    </location>
</feature>
<comment type="caution">
    <text evidence="4">The sequence shown here is derived from an EMBL/GenBank/DDBJ whole genome shotgun (WGS) entry which is preliminary data.</text>
</comment>
<feature type="domain" description="Alpha/beta-hydrolase catalytic" evidence="2">
    <location>
        <begin position="272"/>
        <end position="560"/>
    </location>
</feature>
<reference evidence="4 5" key="1">
    <citation type="submission" date="2017-02" db="EMBL/GenBank/DDBJ databases">
        <title>Genomic diversity within the haloalkaliphilic genus Thioalkalivibrio.</title>
        <authorList>
            <person name="Ahn A.-C."/>
            <person name="Meier-Kolthoff J."/>
            <person name="Overmars L."/>
            <person name="Richter M."/>
            <person name="Woyke T."/>
            <person name="Sorokin D.Y."/>
            <person name="Muyzer G."/>
        </authorList>
    </citation>
    <scope>NUCLEOTIDE SEQUENCE [LARGE SCALE GENOMIC DNA]</scope>
    <source>
        <strain evidence="4 5">HL17</strain>
    </source>
</reference>
<dbReference type="OrthoDB" id="4397445at2"/>
<proteinExistence type="predicted"/>
<feature type="transmembrane region" description="Helical" evidence="1">
    <location>
        <begin position="97"/>
        <end position="119"/>
    </location>
</feature>
<dbReference type="InterPro" id="IPR012037">
    <property type="entry name" value="Alpha/beta-hydrolase_fam"/>
</dbReference>
<dbReference type="Pfam" id="PF15420">
    <property type="entry name" value="Abhydrolase_9_N"/>
    <property type="match status" value="1"/>
</dbReference>
<evidence type="ECO:0000313" key="4">
    <source>
        <dbReference type="EMBL" id="OOC09773.1"/>
    </source>
</evidence>
<dbReference type="AlphaFoldDB" id="A0A1V2ZY51"/>
<evidence type="ECO:0000256" key="1">
    <source>
        <dbReference type="SAM" id="Phobius"/>
    </source>
</evidence>
<evidence type="ECO:0008006" key="6">
    <source>
        <dbReference type="Google" id="ProtNLM"/>
    </source>
</evidence>